<name>A0A1E7KEJ1_9ACTN</name>
<dbReference type="EMBL" id="LJGV01000021">
    <property type="protein sequence ID" value="OEV02340.1"/>
    <property type="molecule type" value="Genomic_DNA"/>
</dbReference>
<feature type="region of interest" description="Disordered" evidence="1">
    <location>
        <begin position="1"/>
        <end position="38"/>
    </location>
</feature>
<proteinExistence type="predicted"/>
<sequence>MSLAGSTAAAASTTTARPVGTESHARSPLGTRSLPDREAGYRGTQGFNLCLLSRCSIGSDDGVGSGIGLVQGGNLCLLSTCEVRP</sequence>
<accession>A0A1E7KEJ1</accession>
<gene>
    <name evidence="2" type="ORF">AN217_01235</name>
</gene>
<dbReference type="AlphaFoldDB" id="A0A1E7KEJ1"/>
<organism evidence="2 3">
    <name type="scientific">Streptomyces qinglanensis</name>
    <dbReference type="NCBI Taxonomy" id="943816"/>
    <lineage>
        <taxon>Bacteria</taxon>
        <taxon>Bacillati</taxon>
        <taxon>Actinomycetota</taxon>
        <taxon>Actinomycetes</taxon>
        <taxon>Kitasatosporales</taxon>
        <taxon>Streptomycetaceae</taxon>
        <taxon>Streptomyces</taxon>
    </lineage>
</organism>
<feature type="compositionally biased region" description="Low complexity" evidence="1">
    <location>
        <begin position="1"/>
        <end position="16"/>
    </location>
</feature>
<reference evidence="2 3" key="1">
    <citation type="journal article" date="2016" name="Front. Microbiol.">
        <title>Comparative Genomics Analysis of Streptomyces Species Reveals Their Adaptation to the Marine Environment and Their Diversity at the Genomic Level.</title>
        <authorList>
            <person name="Tian X."/>
            <person name="Zhang Z."/>
            <person name="Yang T."/>
            <person name="Chen M."/>
            <person name="Li J."/>
            <person name="Chen F."/>
            <person name="Yang J."/>
            <person name="Li W."/>
            <person name="Zhang B."/>
            <person name="Zhang Z."/>
            <person name="Wu J."/>
            <person name="Zhang C."/>
            <person name="Long L."/>
            <person name="Xiao J."/>
        </authorList>
    </citation>
    <scope>NUCLEOTIDE SEQUENCE [LARGE SCALE GENOMIC DNA]</scope>
    <source>
        <strain evidence="2 3">SCSIO M10379</strain>
    </source>
</reference>
<dbReference type="Proteomes" id="UP000175829">
    <property type="component" value="Unassembled WGS sequence"/>
</dbReference>
<evidence type="ECO:0000256" key="1">
    <source>
        <dbReference type="SAM" id="MobiDB-lite"/>
    </source>
</evidence>
<dbReference type="PATRIC" id="fig|943816.4.peg.5329"/>
<evidence type="ECO:0000313" key="3">
    <source>
        <dbReference type="Proteomes" id="UP000175829"/>
    </source>
</evidence>
<evidence type="ECO:0000313" key="2">
    <source>
        <dbReference type="EMBL" id="OEV02340.1"/>
    </source>
</evidence>
<comment type="caution">
    <text evidence="2">The sequence shown here is derived from an EMBL/GenBank/DDBJ whole genome shotgun (WGS) entry which is preliminary data.</text>
</comment>
<protein>
    <submittedName>
        <fullName evidence="2">Uncharacterized protein</fullName>
    </submittedName>
</protein>